<comment type="caution">
    <text evidence="2">The sequence shown here is derived from an EMBL/GenBank/DDBJ whole genome shotgun (WGS) entry which is preliminary data.</text>
</comment>
<keyword evidence="3" id="KW-1185">Reference proteome</keyword>
<gene>
    <name evidence="2" type="ORF">FE633_17120</name>
</gene>
<organism evidence="2 3">
    <name type="scientific">Streptomyces montanus</name>
    <dbReference type="NCBI Taxonomy" id="2580423"/>
    <lineage>
        <taxon>Bacteria</taxon>
        <taxon>Bacillati</taxon>
        <taxon>Actinomycetota</taxon>
        <taxon>Actinomycetes</taxon>
        <taxon>Kitasatosporales</taxon>
        <taxon>Streptomycetaceae</taxon>
        <taxon>Streptomyces</taxon>
    </lineage>
</organism>
<evidence type="ECO:0000313" key="2">
    <source>
        <dbReference type="EMBL" id="TLS44872.1"/>
    </source>
</evidence>
<dbReference type="Proteomes" id="UP000305906">
    <property type="component" value="Unassembled WGS sequence"/>
</dbReference>
<dbReference type="EMBL" id="VBZC01000017">
    <property type="protein sequence ID" value="TLS44872.1"/>
    <property type="molecule type" value="Genomic_DNA"/>
</dbReference>
<dbReference type="AlphaFoldDB" id="A0A5R9FLV4"/>
<proteinExistence type="predicted"/>
<dbReference type="RefSeq" id="WP_138046031.1">
    <property type="nucleotide sequence ID" value="NZ_VBZC01000017.1"/>
</dbReference>
<evidence type="ECO:0000313" key="3">
    <source>
        <dbReference type="Proteomes" id="UP000305906"/>
    </source>
</evidence>
<feature type="region of interest" description="Disordered" evidence="1">
    <location>
        <begin position="1"/>
        <end position="25"/>
    </location>
</feature>
<reference evidence="2 3" key="1">
    <citation type="submission" date="2019-05" db="EMBL/GenBank/DDBJ databases">
        <title>Streptomyces sp. NEAU-C151, a novel actinomycete isolated from soil.</title>
        <authorList>
            <person name="Han L."/>
            <person name="Jiang H."/>
        </authorList>
    </citation>
    <scope>NUCLEOTIDE SEQUENCE [LARGE SCALE GENOMIC DNA]</scope>
    <source>
        <strain evidence="2 3">NEAU-C151</strain>
    </source>
</reference>
<protein>
    <submittedName>
        <fullName evidence="2">Uncharacterized protein</fullName>
    </submittedName>
</protein>
<evidence type="ECO:0000256" key="1">
    <source>
        <dbReference type="SAM" id="MobiDB-lite"/>
    </source>
</evidence>
<accession>A0A5R9FLV4</accession>
<name>A0A5R9FLV4_9ACTN</name>
<sequence>MPDHRTSDEPVTASTGELDPDITNDGSYPVRWKIDSDEGVSPVQAALDVWREKFLRYNEQPDDGDVCVFTVIERFTGRSVEIDLSNKRHAHLLP</sequence>